<dbReference type="Proteomes" id="UP000050396">
    <property type="component" value="Unassembled WGS sequence"/>
</dbReference>
<dbReference type="EMBL" id="LJQZ01000133">
    <property type="protein sequence ID" value="KPY17102.1"/>
    <property type="molecule type" value="Genomic_DNA"/>
</dbReference>
<evidence type="ECO:0000313" key="2">
    <source>
        <dbReference type="Proteomes" id="UP000050396"/>
    </source>
</evidence>
<sequence length="79" mass="8831">MTFDLGHADDVDALQEIGLVGDRLVEFLGNRRLDAERLAGKLDAVGFSQPRPVRDFPQLHHRVCPSLVRPGADRQPDRT</sequence>
<organism evidence="1 2">
    <name type="scientific">Pseudomonas savastanoi pv. phaseolicola</name>
    <name type="common">Pseudomonas syringae pv. phaseolicola</name>
    <dbReference type="NCBI Taxonomy" id="319"/>
    <lineage>
        <taxon>Bacteria</taxon>
        <taxon>Pseudomonadati</taxon>
        <taxon>Pseudomonadota</taxon>
        <taxon>Gammaproteobacteria</taxon>
        <taxon>Pseudomonadales</taxon>
        <taxon>Pseudomonadaceae</taxon>
        <taxon>Pseudomonas</taxon>
    </lineage>
</organism>
<reference evidence="1 2" key="1">
    <citation type="submission" date="2015-09" db="EMBL/GenBank/DDBJ databases">
        <title>Genome announcement of multiple Pseudomonas syringae strains.</title>
        <authorList>
            <person name="Thakur S."/>
            <person name="Wang P.W."/>
            <person name="Gong Y."/>
            <person name="Weir B.S."/>
            <person name="Guttman D.S."/>
        </authorList>
    </citation>
    <scope>NUCLEOTIDE SEQUENCE [LARGE SCALE GENOMIC DNA]</scope>
    <source>
        <strain evidence="1 2">ICMP2740</strain>
    </source>
</reference>
<comment type="caution">
    <text evidence="1">The sequence shown here is derived from an EMBL/GenBank/DDBJ whole genome shotgun (WGS) entry which is preliminary data.</text>
</comment>
<name>A0ABD4BGI8_PSESH</name>
<gene>
    <name evidence="1" type="ORF">ALO55_102638</name>
</gene>
<proteinExistence type="predicted"/>
<accession>A0ABD4BGI8</accession>
<protein>
    <submittedName>
        <fullName evidence="1">Uncharacterized protein</fullName>
    </submittedName>
</protein>
<evidence type="ECO:0000313" key="1">
    <source>
        <dbReference type="EMBL" id="KPY17102.1"/>
    </source>
</evidence>
<dbReference type="AlphaFoldDB" id="A0ABD4BGI8"/>